<evidence type="ECO:0000256" key="2">
    <source>
        <dbReference type="ARBA" id="ARBA00005289"/>
    </source>
</evidence>
<dbReference type="GO" id="GO:0046854">
    <property type="term" value="P:phosphatidylinositol phosphate biosynthetic process"/>
    <property type="evidence" value="ECO:0007669"/>
    <property type="project" value="InterPro"/>
</dbReference>
<dbReference type="GO" id="GO:0000103">
    <property type="term" value="P:sulfate assimilation"/>
    <property type="evidence" value="ECO:0007669"/>
    <property type="project" value="TreeGrafter"/>
</dbReference>
<feature type="binding site" evidence="9">
    <location>
        <position position="199"/>
    </location>
    <ligand>
        <name>substrate</name>
    </ligand>
</feature>
<accession>A0A0S4SY29</accession>
<comment type="similarity">
    <text evidence="2 9">Belongs to the inositol monophosphatase superfamily. CysQ family.</text>
</comment>
<evidence type="ECO:0000256" key="1">
    <source>
        <dbReference type="ARBA" id="ARBA00001625"/>
    </source>
</evidence>
<dbReference type="PANTHER" id="PTHR43028">
    <property type="entry name" value="3'(2'),5'-BISPHOSPHATE NUCLEOTIDASE 1"/>
    <property type="match status" value="1"/>
</dbReference>
<dbReference type="GO" id="GO:0005886">
    <property type="term" value="C:plasma membrane"/>
    <property type="evidence" value="ECO:0007669"/>
    <property type="project" value="UniProtKB-SubCell"/>
</dbReference>
<dbReference type="Gene3D" id="3.30.540.10">
    <property type="entry name" value="Fructose-1,6-Bisphosphatase, subunit A, domain 1"/>
    <property type="match status" value="1"/>
</dbReference>
<evidence type="ECO:0000256" key="5">
    <source>
        <dbReference type="ARBA" id="ARBA00022723"/>
    </source>
</evidence>
<dbReference type="GO" id="GO:0050427">
    <property type="term" value="P:3'-phosphoadenosine 5'-phosphosulfate metabolic process"/>
    <property type="evidence" value="ECO:0007669"/>
    <property type="project" value="TreeGrafter"/>
</dbReference>
<feature type="binding site" evidence="10">
    <location>
        <position position="81"/>
    </location>
    <ligand>
        <name>Mg(2+)</name>
        <dbReference type="ChEBI" id="CHEBI:18420"/>
        <label>1</label>
        <note>catalytic</note>
    </ligand>
</feature>
<comment type="caution">
    <text evidence="11">The sequence shown here is derived from an EMBL/GenBank/DDBJ whole genome shotgun (WGS) entry which is preliminary data.</text>
</comment>
<feature type="binding site" evidence="10">
    <location>
        <position position="84"/>
    </location>
    <ligand>
        <name>Mg(2+)</name>
        <dbReference type="ChEBI" id="CHEBI:18420"/>
        <label>1</label>
        <note>catalytic</note>
    </ligand>
</feature>
<keyword evidence="7 9" id="KW-0460">Magnesium</keyword>
<evidence type="ECO:0000256" key="7">
    <source>
        <dbReference type="ARBA" id="ARBA00022842"/>
    </source>
</evidence>
<dbReference type="Gene3D" id="3.40.190.80">
    <property type="match status" value="1"/>
</dbReference>
<dbReference type="PROSITE" id="PS00629">
    <property type="entry name" value="IMP_1"/>
    <property type="match status" value="1"/>
</dbReference>
<comment type="subcellular location">
    <subcellularLocation>
        <location evidence="9">Cell membrane</location>
        <topology evidence="9">Peripheral membrane protein</topology>
        <orientation evidence="9">Cytoplasmic side</orientation>
    </subcellularLocation>
</comment>
<dbReference type="Pfam" id="PF00459">
    <property type="entry name" value="Inositol_P"/>
    <property type="match status" value="1"/>
</dbReference>
<gene>
    <name evidence="9 11" type="primary">cysQ</name>
    <name evidence="11" type="ORF">ERS686654_02145</name>
</gene>
<keyword evidence="8 9" id="KW-0472">Membrane</keyword>
<dbReference type="InterPro" id="IPR006240">
    <property type="entry name" value="CysQ"/>
</dbReference>
<dbReference type="EMBL" id="FAVB01000010">
    <property type="protein sequence ID" value="CUU90609.1"/>
    <property type="molecule type" value="Genomic_DNA"/>
</dbReference>
<keyword evidence="3 9" id="KW-1003">Cell membrane</keyword>
<evidence type="ECO:0000256" key="10">
    <source>
        <dbReference type="PIRSR" id="PIRSR600760-2"/>
    </source>
</evidence>
<dbReference type="InterPro" id="IPR000760">
    <property type="entry name" value="Inositol_monophosphatase-like"/>
</dbReference>
<keyword evidence="6 9" id="KW-0378">Hydrolase</keyword>
<evidence type="ECO:0000256" key="3">
    <source>
        <dbReference type="ARBA" id="ARBA00022475"/>
    </source>
</evidence>
<comment type="catalytic activity">
    <reaction evidence="1 9">
        <text>adenosine 3',5'-bisphosphate + H2O = AMP + phosphate</text>
        <dbReference type="Rhea" id="RHEA:10040"/>
        <dbReference type="ChEBI" id="CHEBI:15377"/>
        <dbReference type="ChEBI" id="CHEBI:43474"/>
        <dbReference type="ChEBI" id="CHEBI:58343"/>
        <dbReference type="ChEBI" id="CHEBI:456215"/>
        <dbReference type="EC" id="3.1.3.7"/>
    </reaction>
</comment>
<sequence length="258" mass="29001">MKELMGIALLAAKAAGDAILKHYDNYDLTFKNDRSPLTSADLAANDAIFSYLEKTGIDICSEERILEYEKRDKSSKFWLIDPLDGTKEFISKNGEFCVCIALIEFGRPVLGVIYIPFSNEMFYSSGNSKVYKNGFLISESLIQSNSLISGSHSYSQNTQAFADRFKFDIVKCGSAMKFCRLVEGKASIYPRFCNSSIWDIAAGDFLLSQSGGKVVSLKNHKELRYDNENLKNDYFLAVNKNLVPNLNSYLKFIQNIPS</sequence>
<comment type="function">
    <text evidence="9">Converts adenosine-3',5'-bisphosphate (PAP) to AMP.</text>
</comment>
<dbReference type="HAMAP" id="MF_02095">
    <property type="entry name" value="CysQ"/>
    <property type="match status" value="1"/>
</dbReference>
<protein>
    <recommendedName>
        <fullName evidence="9">3'(2'),5'-bisphosphate nucleotidase CysQ</fullName>
        <ecNumber evidence="9">3.1.3.7</ecNumber>
    </recommendedName>
    <alternativeName>
        <fullName evidence="9">3'(2'),5-bisphosphonucleoside 3'(2')-phosphohydrolase</fullName>
    </alternativeName>
    <alternativeName>
        <fullName evidence="9">3'-phosphoadenosine 5'-phosphate phosphatase</fullName>
        <shortName evidence="9">PAP phosphatase</shortName>
    </alternativeName>
</protein>
<comment type="cofactor">
    <cofactor evidence="9 10">
        <name>Mg(2+)</name>
        <dbReference type="ChEBI" id="CHEBI:18420"/>
    </cofactor>
</comment>
<evidence type="ECO:0000313" key="11">
    <source>
        <dbReference type="EMBL" id="CUU90609.1"/>
    </source>
</evidence>
<dbReference type="InterPro" id="IPR020550">
    <property type="entry name" value="Inositol_monophosphatase_CS"/>
</dbReference>
<feature type="binding site" evidence="10">
    <location>
        <position position="83"/>
    </location>
    <ligand>
        <name>Mg(2+)</name>
        <dbReference type="ChEBI" id="CHEBI:18420"/>
        <label>1</label>
        <note>catalytic</note>
    </ligand>
</feature>
<feature type="binding site" evidence="9">
    <location>
        <position position="62"/>
    </location>
    <ligand>
        <name>substrate</name>
    </ligand>
</feature>
<dbReference type="GO" id="GO:0000287">
    <property type="term" value="F:magnesium ion binding"/>
    <property type="evidence" value="ECO:0007669"/>
    <property type="project" value="UniProtKB-UniRule"/>
</dbReference>
<keyword evidence="5 9" id="KW-0479">Metal-binding</keyword>
<feature type="binding site" evidence="9">
    <location>
        <position position="199"/>
    </location>
    <ligand>
        <name>Mg(2+)</name>
        <dbReference type="ChEBI" id="CHEBI:18420"/>
        <label>2</label>
    </ligand>
</feature>
<dbReference type="InterPro" id="IPR020583">
    <property type="entry name" value="Inositol_monoP_metal-BS"/>
</dbReference>
<evidence type="ECO:0000256" key="8">
    <source>
        <dbReference type="ARBA" id="ARBA00023136"/>
    </source>
</evidence>
<reference evidence="11 12" key="1">
    <citation type="submission" date="2015-11" db="EMBL/GenBank/DDBJ databases">
        <authorList>
            <consortium name="Pathogen Informatics"/>
        </authorList>
    </citation>
    <scope>NUCLEOTIDE SEQUENCE [LARGE SCALE GENOMIC DNA]</scope>
    <source>
        <strain evidence="11 12">006A-0059</strain>
    </source>
</reference>
<feature type="binding site" evidence="9">
    <location>
        <position position="83"/>
    </location>
    <ligand>
        <name>Mg(2+)</name>
        <dbReference type="ChEBI" id="CHEBI:18420"/>
        <label>1</label>
    </ligand>
</feature>
<evidence type="ECO:0000313" key="12">
    <source>
        <dbReference type="Proteomes" id="UP000052237"/>
    </source>
</evidence>
<feature type="binding site" evidence="9">
    <location>
        <position position="81"/>
    </location>
    <ligand>
        <name>Mg(2+)</name>
        <dbReference type="ChEBI" id="CHEBI:18420"/>
        <label>1</label>
    </ligand>
</feature>
<feature type="binding site" evidence="10">
    <location>
        <position position="199"/>
    </location>
    <ligand>
        <name>Mg(2+)</name>
        <dbReference type="ChEBI" id="CHEBI:18420"/>
        <label>1</label>
        <note>catalytic</note>
    </ligand>
</feature>
<name>A0A0S4SY29_CAMHY</name>
<dbReference type="GO" id="GO:0008441">
    <property type="term" value="F:3'(2'),5'-bisphosphate nucleotidase activity"/>
    <property type="evidence" value="ECO:0007669"/>
    <property type="project" value="UniProtKB-UniRule"/>
</dbReference>
<evidence type="ECO:0000256" key="6">
    <source>
        <dbReference type="ARBA" id="ARBA00022801"/>
    </source>
</evidence>
<organism evidence="11 12">
    <name type="scientific">Campylobacter hyointestinalis subsp. hyointestinalis</name>
    <dbReference type="NCBI Taxonomy" id="91352"/>
    <lineage>
        <taxon>Bacteria</taxon>
        <taxon>Pseudomonadati</taxon>
        <taxon>Campylobacterota</taxon>
        <taxon>Epsilonproteobacteria</taxon>
        <taxon>Campylobacterales</taxon>
        <taxon>Campylobacteraceae</taxon>
        <taxon>Campylobacter</taxon>
    </lineage>
</organism>
<feature type="binding site" evidence="9">
    <location>
        <position position="84"/>
    </location>
    <ligand>
        <name>Mg(2+)</name>
        <dbReference type="ChEBI" id="CHEBI:18420"/>
        <label>2</label>
    </ligand>
</feature>
<evidence type="ECO:0000256" key="4">
    <source>
        <dbReference type="ARBA" id="ARBA00022519"/>
    </source>
</evidence>
<feature type="binding site" evidence="9">
    <location>
        <position position="62"/>
    </location>
    <ligand>
        <name>Mg(2+)</name>
        <dbReference type="ChEBI" id="CHEBI:18420"/>
        <label>1</label>
    </ligand>
</feature>
<dbReference type="PANTHER" id="PTHR43028:SF5">
    <property type="entry name" value="3'(2'),5'-BISPHOSPHATE NUCLEOTIDASE 1"/>
    <property type="match status" value="1"/>
</dbReference>
<dbReference type="PROSITE" id="PS00630">
    <property type="entry name" value="IMP_2"/>
    <property type="match status" value="1"/>
</dbReference>
<dbReference type="SUPFAM" id="SSF56655">
    <property type="entry name" value="Carbohydrate phosphatase"/>
    <property type="match status" value="1"/>
</dbReference>
<dbReference type="RefSeq" id="WP_059426765.1">
    <property type="nucleotide sequence ID" value="NZ_FAVB01000010.1"/>
</dbReference>
<feature type="binding site" evidence="9">
    <location>
        <position position="81"/>
    </location>
    <ligand>
        <name>Mg(2+)</name>
        <dbReference type="ChEBI" id="CHEBI:18420"/>
        <label>2</label>
    </ligand>
</feature>
<dbReference type="CDD" id="cd01638">
    <property type="entry name" value="CysQ"/>
    <property type="match status" value="1"/>
</dbReference>
<dbReference type="InterPro" id="IPR050725">
    <property type="entry name" value="CysQ/Inositol_MonoPase"/>
</dbReference>
<dbReference type="Proteomes" id="UP000052237">
    <property type="component" value="Unassembled WGS sequence"/>
</dbReference>
<proteinExistence type="inferred from homology"/>
<dbReference type="AlphaFoldDB" id="A0A0S4SY29"/>
<evidence type="ECO:0000256" key="9">
    <source>
        <dbReference type="HAMAP-Rule" id="MF_02095"/>
    </source>
</evidence>
<feature type="binding site" evidence="10">
    <location>
        <position position="62"/>
    </location>
    <ligand>
        <name>Mg(2+)</name>
        <dbReference type="ChEBI" id="CHEBI:18420"/>
        <label>1</label>
        <note>catalytic</note>
    </ligand>
</feature>
<keyword evidence="4" id="KW-0997">Cell inner membrane</keyword>
<feature type="binding site" evidence="9">
    <location>
        <begin position="83"/>
        <end position="86"/>
    </location>
    <ligand>
        <name>substrate</name>
    </ligand>
</feature>
<keyword evidence="12" id="KW-1185">Reference proteome</keyword>
<dbReference type="EC" id="3.1.3.7" evidence="9"/>